<feature type="compositionally biased region" description="Low complexity" evidence="1">
    <location>
        <begin position="164"/>
        <end position="181"/>
    </location>
</feature>
<dbReference type="EMBL" id="JBHUNF010000001">
    <property type="protein sequence ID" value="MFD2674193.1"/>
    <property type="molecule type" value="Genomic_DNA"/>
</dbReference>
<dbReference type="RefSeq" id="WP_159421423.1">
    <property type="nucleotide sequence ID" value="NZ_JBHUNF010000001.1"/>
</dbReference>
<keyword evidence="2" id="KW-1133">Transmembrane helix</keyword>
<gene>
    <name evidence="3" type="ORF">ACFSUQ_02615</name>
</gene>
<protein>
    <submittedName>
        <fullName evidence="3">Uncharacterized protein</fullName>
    </submittedName>
</protein>
<keyword evidence="2" id="KW-0472">Membrane</keyword>
<reference evidence="4" key="1">
    <citation type="journal article" date="2019" name="Int. J. Syst. Evol. Microbiol.">
        <title>The Global Catalogue of Microorganisms (GCM) 10K type strain sequencing project: providing services to taxonomists for standard genome sequencing and annotation.</title>
        <authorList>
            <consortium name="The Broad Institute Genomics Platform"/>
            <consortium name="The Broad Institute Genome Sequencing Center for Infectious Disease"/>
            <person name="Wu L."/>
            <person name="Ma J."/>
        </authorList>
    </citation>
    <scope>NUCLEOTIDE SEQUENCE [LARGE SCALE GENOMIC DNA]</scope>
    <source>
        <strain evidence="4">TISTR 1511</strain>
    </source>
</reference>
<evidence type="ECO:0000256" key="2">
    <source>
        <dbReference type="SAM" id="Phobius"/>
    </source>
</evidence>
<organism evidence="3 4">
    <name type="scientific">Gulosibacter bifidus</name>
    <dbReference type="NCBI Taxonomy" id="272239"/>
    <lineage>
        <taxon>Bacteria</taxon>
        <taxon>Bacillati</taxon>
        <taxon>Actinomycetota</taxon>
        <taxon>Actinomycetes</taxon>
        <taxon>Micrococcales</taxon>
        <taxon>Microbacteriaceae</taxon>
        <taxon>Gulosibacter</taxon>
    </lineage>
</organism>
<sequence>MRTQHHNSDGQVVNRMRMHRFGERLAVAVSYGAFGVLAGSLGTAMHRARVLAGETYLWFGVIAALLAVTLTAFGLRWYLRDRLTNVAFAAGVLIAVQLLAMPGIGASIVIPADPAGGLGVGEVWSFAAPVIAFLPAIWPDLRAARAEGEARAARARYAIHQQEAQTSTGAAAASPQPQTAPDPVLSTIPEEDRS</sequence>
<feature type="transmembrane region" description="Helical" evidence="2">
    <location>
        <begin position="25"/>
        <end position="44"/>
    </location>
</feature>
<evidence type="ECO:0000256" key="1">
    <source>
        <dbReference type="SAM" id="MobiDB-lite"/>
    </source>
</evidence>
<evidence type="ECO:0000313" key="3">
    <source>
        <dbReference type="EMBL" id="MFD2674193.1"/>
    </source>
</evidence>
<accession>A0ABW5RGM3</accession>
<dbReference type="Proteomes" id="UP001597453">
    <property type="component" value="Unassembled WGS sequence"/>
</dbReference>
<evidence type="ECO:0000313" key="4">
    <source>
        <dbReference type="Proteomes" id="UP001597453"/>
    </source>
</evidence>
<feature type="transmembrane region" description="Helical" evidence="2">
    <location>
        <begin position="123"/>
        <end position="141"/>
    </location>
</feature>
<keyword evidence="4" id="KW-1185">Reference proteome</keyword>
<feature type="region of interest" description="Disordered" evidence="1">
    <location>
        <begin position="161"/>
        <end position="194"/>
    </location>
</feature>
<feature type="transmembrane region" description="Helical" evidence="2">
    <location>
        <begin position="86"/>
        <end position="111"/>
    </location>
</feature>
<keyword evidence="2" id="KW-0812">Transmembrane</keyword>
<feature type="transmembrane region" description="Helical" evidence="2">
    <location>
        <begin position="56"/>
        <end position="79"/>
    </location>
</feature>
<proteinExistence type="predicted"/>
<comment type="caution">
    <text evidence="3">The sequence shown here is derived from an EMBL/GenBank/DDBJ whole genome shotgun (WGS) entry which is preliminary data.</text>
</comment>
<name>A0ABW5RGM3_9MICO</name>